<dbReference type="InterPro" id="IPR012337">
    <property type="entry name" value="RNaseH-like_sf"/>
</dbReference>
<keyword evidence="6" id="KW-0695">RNA-directed DNA polymerase</keyword>
<dbReference type="InterPro" id="IPR000953">
    <property type="entry name" value="Chromo/chromo_shadow_dom"/>
</dbReference>
<keyword evidence="5" id="KW-0378">Hydrolase</keyword>
<evidence type="ECO:0000313" key="14">
    <source>
        <dbReference type="Proteomes" id="UP000440732"/>
    </source>
</evidence>
<dbReference type="InterPro" id="IPR041373">
    <property type="entry name" value="RT_RNaseH"/>
</dbReference>
<feature type="domain" description="Chromo" evidence="9">
    <location>
        <begin position="1539"/>
        <end position="1601"/>
    </location>
</feature>
<dbReference type="Gene3D" id="3.30.420.10">
    <property type="entry name" value="Ribonuclease H-like superfamily/Ribonuclease H"/>
    <property type="match status" value="2"/>
</dbReference>
<keyword evidence="4" id="KW-0255">Endonuclease</keyword>
<evidence type="ECO:0000256" key="7">
    <source>
        <dbReference type="SAM" id="Coils"/>
    </source>
</evidence>
<organism evidence="12 15">
    <name type="scientific">Phytophthora fragariae</name>
    <dbReference type="NCBI Taxonomy" id="53985"/>
    <lineage>
        <taxon>Eukaryota</taxon>
        <taxon>Sar</taxon>
        <taxon>Stramenopiles</taxon>
        <taxon>Oomycota</taxon>
        <taxon>Peronosporomycetes</taxon>
        <taxon>Peronosporales</taxon>
        <taxon>Peronosporaceae</taxon>
        <taxon>Phytophthora</taxon>
    </lineage>
</organism>
<dbReference type="PROSITE" id="PS50994">
    <property type="entry name" value="INTEGRASE"/>
    <property type="match status" value="1"/>
</dbReference>
<dbReference type="Proteomes" id="UP000440732">
    <property type="component" value="Unassembled WGS sequence"/>
</dbReference>
<feature type="compositionally biased region" description="Gly residues" evidence="8">
    <location>
        <begin position="187"/>
        <end position="201"/>
    </location>
</feature>
<dbReference type="Gene3D" id="3.30.70.270">
    <property type="match status" value="3"/>
</dbReference>
<proteinExistence type="predicted"/>
<feature type="region of interest" description="Disordered" evidence="8">
    <location>
        <begin position="532"/>
        <end position="558"/>
    </location>
</feature>
<feature type="region of interest" description="Disordered" evidence="8">
    <location>
        <begin position="187"/>
        <end position="237"/>
    </location>
</feature>
<dbReference type="Pfam" id="PF17921">
    <property type="entry name" value="Integrase_H2C2"/>
    <property type="match status" value="1"/>
</dbReference>
<comment type="caution">
    <text evidence="12">The sequence shown here is derived from an EMBL/GenBank/DDBJ whole genome shotgun (WGS) entry which is preliminary data.</text>
</comment>
<dbReference type="FunFam" id="1.10.340.70:FF:000001">
    <property type="entry name" value="Retrovirus-related Pol polyprotein from transposon gypsy-like Protein"/>
    <property type="match status" value="1"/>
</dbReference>
<dbReference type="Proteomes" id="UP000441208">
    <property type="component" value="Unassembled WGS sequence"/>
</dbReference>
<evidence type="ECO:0000256" key="1">
    <source>
        <dbReference type="ARBA" id="ARBA00022679"/>
    </source>
</evidence>
<dbReference type="PROSITE" id="PS50878">
    <property type="entry name" value="RT_POL"/>
    <property type="match status" value="1"/>
</dbReference>
<dbReference type="SUPFAM" id="SSF54160">
    <property type="entry name" value="Chromo domain-like"/>
    <property type="match status" value="1"/>
</dbReference>
<dbReference type="SMART" id="SM00298">
    <property type="entry name" value="CHROMO"/>
    <property type="match status" value="1"/>
</dbReference>
<keyword evidence="7" id="KW-0175">Coiled coil</keyword>
<dbReference type="GO" id="GO:0004523">
    <property type="term" value="F:RNA-DNA hybrid ribonuclease activity"/>
    <property type="evidence" value="ECO:0007669"/>
    <property type="project" value="InterPro"/>
</dbReference>
<evidence type="ECO:0000313" key="12">
    <source>
        <dbReference type="EMBL" id="KAE9099352.1"/>
    </source>
</evidence>
<gene>
    <name evidence="13" type="ORF">PF006_g14467</name>
    <name evidence="12" type="ORF">PF007_g15905</name>
</gene>
<dbReference type="SUPFAM" id="SSF56672">
    <property type="entry name" value="DNA/RNA polymerases"/>
    <property type="match status" value="1"/>
</dbReference>
<dbReference type="EMBL" id="QXGA01000910">
    <property type="protein sequence ID" value="KAE9136050.1"/>
    <property type="molecule type" value="Genomic_DNA"/>
</dbReference>
<dbReference type="GO" id="GO:0003964">
    <property type="term" value="F:RNA-directed DNA polymerase activity"/>
    <property type="evidence" value="ECO:0007669"/>
    <property type="project" value="UniProtKB-KW"/>
</dbReference>
<dbReference type="InterPro" id="IPR000477">
    <property type="entry name" value="RT_dom"/>
</dbReference>
<evidence type="ECO:0000259" key="9">
    <source>
        <dbReference type="PROSITE" id="PS50013"/>
    </source>
</evidence>
<accession>A0A6A3RLT8</accession>
<dbReference type="Pfam" id="PF00078">
    <property type="entry name" value="RVT_1"/>
    <property type="match status" value="1"/>
</dbReference>
<protein>
    <submittedName>
        <fullName evidence="12">Uncharacterized protein</fullName>
    </submittedName>
</protein>
<dbReference type="InterPro" id="IPR043502">
    <property type="entry name" value="DNA/RNA_pol_sf"/>
</dbReference>
<keyword evidence="3" id="KW-0540">Nuclease</keyword>
<evidence type="ECO:0000256" key="5">
    <source>
        <dbReference type="ARBA" id="ARBA00022801"/>
    </source>
</evidence>
<evidence type="ECO:0000256" key="8">
    <source>
        <dbReference type="SAM" id="MobiDB-lite"/>
    </source>
</evidence>
<dbReference type="Gene3D" id="1.10.340.70">
    <property type="match status" value="1"/>
</dbReference>
<evidence type="ECO:0000256" key="4">
    <source>
        <dbReference type="ARBA" id="ARBA00022759"/>
    </source>
</evidence>
<dbReference type="PANTHER" id="PTHR37984">
    <property type="entry name" value="PROTEIN CBG26694"/>
    <property type="match status" value="1"/>
</dbReference>
<feature type="coiled-coil region" evidence="7">
    <location>
        <begin position="1412"/>
        <end position="1447"/>
    </location>
</feature>
<evidence type="ECO:0000256" key="2">
    <source>
        <dbReference type="ARBA" id="ARBA00022695"/>
    </source>
</evidence>
<dbReference type="Gene3D" id="2.40.50.40">
    <property type="match status" value="1"/>
</dbReference>
<dbReference type="GO" id="GO:0003676">
    <property type="term" value="F:nucleic acid binding"/>
    <property type="evidence" value="ECO:0007669"/>
    <property type="project" value="InterPro"/>
</dbReference>
<dbReference type="Pfam" id="PF13456">
    <property type="entry name" value="RVT_3"/>
    <property type="match status" value="1"/>
</dbReference>
<dbReference type="InterPro" id="IPR016197">
    <property type="entry name" value="Chromo-like_dom_sf"/>
</dbReference>
<dbReference type="InterPro" id="IPR041588">
    <property type="entry name" value="Integrase_H2C2"/>
</dbReference>
<evidence type="ECO:0000259" key="10">
    <source>
        <dbReference type="PROSITE" id="PS50878"/>
    </source>
</evidence>
<dbReference type="InterPro" id="IPR050951">
    <property type="entry name" value="Retrovirus_Pol_polyprotein"/>
</dbReference>
<dbReference type="Pfam" id="PF17917">
    <property type="entry name" value="RT_RNaseH"/>
    <property type="match status" value="1"/>
</dbReference>
<dbReference type="GO" id="GO:0015074">
    <property type="term" value="P:DNA integration"/>
    <property type="evidence" value="ECO:0007669"/>
    <property type="project" value="InterPro"/>
</dbReference>
<evidence type="ECO:0000256" key="6">
    <source>
        <dbReference type="ARBA" id="ARBA00022918"/>
    </source>
</evidence>
<evidence type="ECO:0000313" key="13">
    <source>
        <dbReference type="EMBL" id="KAE9136050.1"/>
    </source>
</evidence>
<dbReference type="PANTHER" id="PTHR37984:SF5">
    <property type="entry name" value="PROTEIN NYNRIN-LIKE"/>
    <property type="match status" value="1"/>
</dbReference>
<dbReference type="CDD" id="cd09279">
    <property type="entry name" value="RNase_HI_like"/>
    <property type="match status" value="1"/>
</dbReference>
<dbReference type="InterPro" id="IPR036397">
    <property type="entry name" value="RNaseH_sf"/>
</dbReference>
<feature type="compositionally biased region" description="Acidic residues" evidence="8">
    <location>
        <begin position="215"/>
        <end position="225"/>
    </location>
</feature>
<dbReference type="InterPro" id="IPR001584">
    <property type="entry name" value="Integrase_cat-core"/>
</dbReference>
<keyword evidence="1" id="KW-0808">Transferase</keyword>
<dbReference type="InterPro" id="IPR043128">
    <property type="entry name" value="Rev_trsase/Diguanyl_cyclase"/>
</dbReference>
<feature type="region of interest" description="Disordered" evidence="8">
    <location>
        <begin position="1"/>
        <end position="161"/>
    </location>
</feature>
<dbReference type="Gene3D" id="3.10.10.10">
    <property type="entry name" value="HIV Type 1 Reverse Transcriptase, subunit A, domain 1"/>
    <property type="match status" value="1"/>
</dbReference>
<dbReference type="InterPro" id="IPR002156">
    <property type="entry name" value="RNaseH_domain"/>
</dbReference>
<reference evidence="14 15" key="1">
    <citation type="submission" date="2018-08" db="EMBL/GenBank/DDBJ databases">
        <title>Genomic investigation of the strawberry pathogen Phytophthora fragariae indicates pathogenicity is determined by transcriptional variation in three key races.</title>
        <authorList>
            <person name="Adams T.M."/>
            <person name="Armitage A.D."/>
            <person name="Sobczyk M.K."/>
            <person name="Bates H.J."/>
            <person name="Dunwell J.M."/>
            <person name="Nellist C.F."/>
            <person name="Harrison R.J."/>
        </authorList>
    </citation>
    <scope>NUCLEOTIDE SEQUENCE [LARGE SCALE GENOMIC DNA]</scope>
    <source>
        <strain evidence="13 14">NOV-5</strain>
        <strain evidence="12 15">NOV-71</strain>
    </source>
</reference>
<evidence type="ECO:0000259" key="11">
    <source>
        <dbReference type="PROSITE" id="PS50994"/>
    </source>
</evidence>
<feature type="domain" description="Reverse transcriptase" evidence="10">
    <location>
        <begin position="403"/>
        <end position="617"/>
    </location>
</feature>
<sequence>MRDDSAVSTDWEDPRAAPFNFFPVEEPDRVTTGSDCATNVPGKQMSDQDRRDGTRSDWGRNQCRTKRNQCRTTDLGDGTGARRHAANGGQGLDTHSGTVDLDSGAEDAVDGQVCVTQRGDPHAGDAAGQRAQLPEGAATAKGIKSEEVGDMKVGAKGGGDLDAEVAEGQQTQLPEDTATVQEIKIGDAGGEQVGVSDGGGLDAEDAEGQQVGVTDGDDLDAEDVEGQQSQLSEGAATAKEIEIEEAGAEQVEATDGSDLDAKDAGGQVAKLPEVTAMTKEGRIEDAEDEQVCIKEGGDLYAEDVEGQLAMLSEVATTTEDIPIEDIQVGNPGEIDPEEIDRLRKIIWRRRHLLIGKGNALPPAARGAICDIDVGNAKPVAQRVRKVAPQFREKLSQLLKGILSARIIQNSTSPWASPIVVIIKKNGVDIRLCIDYRLINSLTRLIVYPMPLINDLLDDLDKVLWYCSLDMASGFWVVSMTDRAHMISAFITPFGLFEWNRMPFGLKNAPQIYQRLIDNALYGFLKITNSQDRQAKNDPNEPNLVDLFKEGEPDEDKPTSVLGRRSYIDDILVTAGSWENLCEKVDKLLDACDEWNLSISVVKSIWGMKKVDYLGHRVSADGMEARPKDLSSLANLPFPTTLRSMQSFLGSLNYYSRFIEDFAIYASILYELREADFFEATRRSKIIPEVGLTGDDDSQPGSEDKWARAMTAFTVLKDKLVRAPILRHFDPDRRPVVVVYASMWAISAALMQDHDGVYQPVTFTSRTLKPNEINYGVVDKEVLALLRVLDVCYTQLVTRSIKVLTRHSTLAWLVNSSGLQGRLGRWAALLSGWTLEIVKCSKGEDEILGVMAASITPRKEVDAILTSIAPRKQPRQAITMLPPTVELDEKLLVVSFDGSARVKRSGGAFSAVVWSLPEWTVISAASKYKTDLTVNEAEYHGVLLCFDLLSELDRGRLIVCGDSNLVIRQMRGEIECKAPSLKLLRQKAMERLRSWPDHAFLHVKRDWNQSADRLAGAALQREDGAVVVSDAEREDLATLNRLDELLVPHTRAAVLKIAAVTRPRRRLNHEVLQETLVKRLRMERIAQAQDEEKWIVDLKKFILGDVQSLTSAEAKSCAKTAEDYEVDEAGLLFYCPPSKQTNEDRDQVTRLVIPETLQDDFLHHYHASLEAGRQGIGRTYQRLRAHFHWRGLFPSVQRYVGRCVDCETGKGRPTMNGESPGNLQATYPFQIIAMDHIPSLPKSYKGNTELLIWVDLFTGYAIAKASASRTAQTIAENYEECVFRRFGASEAISHDREPGFMSDLFKSFNKIIGQRQRATMAYRPQANGTAERMVQTLTRALKMYVADVSQRDWDEYAERLTFTLNTAQDRLRGDTPFCLVHGWDPRSTLEAMVPLGSTRRRDCQPRRWRYHIQKHYQQAREQVNDRLREAIQNRADQHNEAVRSCEMEVGMQVWLYLDRVKEGYARKLAHMWHAHAVRLEIAGSEYRLFPIVHVAKLKPVRNFPDRPRIKLVNQDQDRFDFDEALLPEDSWDVDLADDEYEVGRIVGMRSGRRTRYGRNLREFLVHWKGYDDPSWVDEADLNCGALLHSYLRDQANRHRFGVMQSHEEP</sequence>
<evidence type="ECO:0000313" key="15">
    <source>
        <dbReference type="Proteomes" id="UP000441208"/>
    </source>
</evidence>
<feature type="domain" description="Integrase catalytic" evidence="11">
    <location>
        <begin position="1223"/>
        <end position="1383"/>
    </location>
</feature>
<keyword evidence="2" id="KW-0548">Nucleotidyltransferase</keyword>
<dbReference type="PROSITE" id="PS50013">
    <property type="entry name" value="CHROMO_2"/>
    <property type="match status" value="1"/>
</dbReference>
<name>A0A6A3RLT8_9STRA</name>
<feature type="compositionally biased region" description="Basic and acidic residues" evidence="8">
    <location>
        <begin position="46"/>
        <end position="58"/>
    </location>
</feature>
<dbReference type="SUPFAM" id="SSF53098">
    <property type="entry name" value="Ribonuclease H-like"/>
    <property type="match status" value="2"/>
</dbReference>
<dbReference type="EMBL" id="QXFZ01000998">
    <property type="protein sequence ID" value="KAE9099352.1"/>
    <property type="molecule type" value="Genomic_DNA"/>
</dbReference>
<dbReference type="CDD" id="cd01647">
    <property type="entry name" value="RT_LTR"/>
    <property type="match status" value="1"/>
</dbReference>
<evidence type="ECO:0000256" key="3">
    <source>
        <dbReference type="ARBA" id="ARBA00022722"/>
    </source>
</evidence>